<dbReference type="InParanoid" id="H3GW40"/>
<organism evidence="3 4">
    <name type="scientific">Phytophthora ramorum</name>
    <name type="common">Sudden oak death agent</name>
    <dbReference type="NCBI Taxonomy" id="164328"/>
    <lineage>
        <taxon>Eukaryota</taxon>
        <taxon>Sar</taxon>
        <taxon>Stramenopiles</taxon>
        <taxon>Oomycota</taxon>
        <taxon>Peronosporomycetes</taxon>
        <taxon>Peronosporales</taxon>
        <taxon>Peronosporaceae</taxon>
        <taxon>Phytophthora</taxon>
    </lineage>
</organism>
<evidence type="ECO:0000256" key="2">
    <source>
        <dbReference type="SAM" id="MobiDB-lite"/>
    </source>
</evidence>
<feature type="region of interest" description="Disordered" evidence="2">
    <location>
        <begin position="317"/>
        <end position="347"/>
    </location>
</feature>
<accession>H3GW40</accession>
<evidence type="ECO:0000256" key="1">
    <source>
        <dbReference type="SAM" id="Coils"/>
    </source>
</evidence>
<feature type="compositionally biased region" description="Basic and acidic residues" evidence="2">
    <location>
        <begin position="335"/>
        <end position="347"/>
    </location>
</feature>
<feature type="coiled-coil region" evidence="1">
    <location>
        <begin position="131"/>
        <end position="165"/>
    </location>
</feature>
<dbReference type="EnsemblProtists" id="Phyra81647">
    <property type="protein sequence ID" value="Phyra81647"/>
    <property type="gene ID" value="Phyra81647"/>
</dbReference>
<evidence type="ECO:0000313" key="4">
    <source>
        <dbReference type="Proteomes" id="UP000005238"/>
    </source>
</evidence>
<protein>
    <submittedName>
        <fullName evidence="3">Uncharacterized protein</fullName>
    </submittedName>
</protein>
<feature type="region of interest" description="Disordered" evidence="2">
    <location>
        <begin position="170"/>
        <end position="206"/>
    </location>
</feature>
<keyword evidence="1" id="KW-0175">Coiled coil</keyword>
<dbReference type="OMA" id="HRRHICK"/>
<dbReference type="Proteomes" id="UP000005238">
    <property type="component" value="Unassembled WGS sequence"/>
</dbReference>
<keyword evidence="4" id="KW-1185">Reference proteome</keyword>
<proteinExistence type="predicted"/>
<dbReference type="eggNOG" id="ENOG502SK8K">
    <property type="taxonomic scope" value="Eukaryota"/>
</dbReference>
<feature type="compositionally biased region" description="Low complexity" evidence="2">
    <location>
        <begin position="170"/>
        <end position="195"/>
    </location>
</feature>
<evidence type="ECO:0000313" key="3">
    <source>
        <dbReference type="EnsemblProtists" id="Phyra81647"/>
    </source>
</evidence>
<reference evidence="3" key="2">
    <citation type="submission" date="2015-06" db="UniProtKB">
        <authorList>
            <consortium name="EnsemblProtists"/>
        </authorList>
    </citation>
    <scope>IDENTIFICATION</scope>
    <source>
        <strain evidence="3">Pr102</strain>
    </source>
</reference>
<dbReference type="AlphaFoldDB" id="H3GW40"/>
<dbReference type="EMBL" id="DS566059">
    <property type="status" value="NOT_ANNOTATED_CDS"/>
    <property type="molecule type" value="Genomic_DNA"/>
</dbReference>
<name>H3GW40_PHYRM</name>
<dbReference type="HOGENOM" id="CLU_074955_0_0_1"/>
<dbReference type="VEuPathDB" id="FungiDB:KRP23_3903"/>
<reference evidence="4" key="1">
    <citation type="journal article" date="2006" name="Science">
        <title>Phytophthora genome sequences uncover evolutionary origins and mechanisms of pathogenesis.</title>
        <authorList>
            <person name="Tyler B.M."/>
            <person name="Tripathy S."/>
            <person name="Zhang X."/>
            <person name="Dehal P."/>
            <person name="Jiang R.H."/>
            <person name="Aerts A."/>
            <person name="Arredondo F.D."/>
            <person name="Baxter L."/>
            <person name="Bensasson D."/>
            <person name="Beynon J.L."/>
            <person name="Chapman J."/>
            <person name="Damasceno C.M."/>
            <person name="Dorrance A.E."/>
            <person name="Dou D."/>
            <person name="Dickerman A.W."/>
            <person name="Dubchak I.L."/>
            <person name="Garbelotto M."/>
            <person name="Gijzen M."/>
            <person name="Gordon S.G."/>
            <person name="Govers F."/>
            <person name="Grunwald N.J."/>
            <person name="Huang W."/>
            <person name="Ivors K.L."/>
            <person name="Jones R.W."/>
            <person name="Kamoun S."/>
            <person name="Krampis K."/>
            <person name="Lamour K.H."/>
            <person name="Lee M.K."/>
            <person name="McDonald W.H."/>
            <person name="Medina M."/>
            <person name="Meijer H.J."/>
            <person name="Nordberg E.K."/>
            <person name="Maclean D.J."/>
            <person name="Ospina-Giraldo M.D."/>
            <person name="Morris P.F."/>
            <person name="Phuntumart V."/>
            <person name="Putnam N.H."/>
            <person name="Rash S."/>
            <person name="Rose J.K."/>
            <person name="Sakihama Y."/>
            <person name="Salamov A.A."/>
            <person name="Savidor A."/>
            <person name="Scheuring C.F."/>
            <person name="Smith B.M."/>
            <person name="Sobral B.W."/>
            <person name="Terry A."/>
            <person name="Torto-Alalibo T.A."/>
            <person name="Win J."/>
            <person name="Xu Z."/>
            <person name="Zhang H."/>
            <person name="Grigoriev I.V."/>
            <person name="Rokhsar D.S."/>
            <person name="Boore J.L."/>
        </authorList>
    </citation>
    <scope>NUCLEOTIDE SEQUENCE [LARGE SCALE GENOMIC DNA]</scope>
    <source>
        <strain evidence="4">Pr102</strain>
    </source>
</reference>
<sequence length="347" mass="38239">MEEEQGVAAFKSFPGEGFRFSVGRVNGVGHIWLENQVSKQRWVCEVADVAAFAPTDVVLPQNTVLHYVAASLKESVASPDSANLGPNLVREDADETLQLEVLIKLGVADFAWTPKYVFPMTLLPQEPPPAEAQSSQLIKLLTAQVQELQQEVKALKEQMAVVLSAQAASQQIPTPSSPSQASTASSQSSESVPPSVGDTVENGLPVPKLSRKDQVWSDIIGHPCHQLVQTPEFRETRNSVGVVVRKHRQHSCKVCSALRGDRKRPFQTSYYCEECTKQHNGGMVFLCDKVRLRGAAEYRNATCSQIWHLVWSSGEDIPQSGTSSIRMRKKLKTSSIDESRLSCEAKR</sequence>
<dbReference type="VEuPathDB" id="FungiDB:KRP22_2856"/>